<dbReference type="Pfam" id="PF10432">
    <property type="entry name" value="bact-PGI_C"/>
    <property type="match status" value="1"/>
</dbReference>
<dbReference type="InterPro" id="IPR046348">
    <property type="entry name" value="SIS_dom_sf"/>
</dbReference>
<dbReference type="InterPro" id="IPR019490">
    <property type="entry name" value="Glu6P/Mann6P_isomerase_C"/>
</dbReference>
<evidence type="ECO:0000313" key="5">
    <source>
        <dbReference type="Proteomes" id="UP001500058"/>
    </source>
</evidence>
<keyword evidence="2" id="KW-0413">Isomerase</keyword>
<gene>
    <name evidence="4" type="ORF">GCM10010420_50610</name>
</gene>
<sequence length="389" mass="39630">MLDETLLDAPDALTGADTHGLLRGAASSGARVRTAVRHATEAGLTGLRPEGRPRAILVAGAGPAVSCAADLLGAFGNGAVPVTLLRPAGAQASPDSLRWRLPGWAGPLDLLLLATPDGTEPGLAELAEQAYRRGCTVVSVGPGKAPLAEATLQARGLAVPLAEAPGPRYEGPDPRDAYEQPRPVPPAAPGVLWALLTPLLVLADRLGLAAAEPAGLQALADRLDRIAERCGPAAATYDNPAKTLATEFSGALPLLWSEGAVAGAAARHCATALTALAGRPALAADLPEAMVTHAALLDGALSGDDADDFFRDRVEEPEPLRTRIVLLREGAPGAGSAAVAARDLAYGRGTPLSELEPAEGSSPLETAAELVATLDFAVVYLALARGERP</sequence>
<dbReference type="RefSeq" id="WP_344633451.1">
    <property type="nucleotide sequence ID" value="NZ_BAAATJ010000032.1"/>
</dbReference>
<dbReference type="Gene3D" id="3.40.50.10490">
    <property type="entry name" value="Glucose-6-phosphate isomerase like protein, domain 1"/>
    <property type="match status" value="1"/>
</dbReference>
<name>A0ABN3IX60_9ACTN</name>
<keyword evidence="5" id="KW-1185">Reference proteome</keyword>
<feature type="domain" description="Bifunctional glucose-6-phosphate/mannose-6-phosphate isomerase C-terminal" evidence="3">
    <location>
        <begin position="238"/>
        <end position="386"/>
    </location>
</feature>
<reference evidence="4 5" key="1">
    <citation type="journal article" date="2019" name="Int. J. Syst. Evol. Microbiol.">
        <title>The Global Catalogue of Microorganisms (GCM) 10K type strain sequencing project: providing services to taxonomists for standard genome sequencing and annotation.</title>
        <authorList>
            <consortium name="The Broad Institute Genomics Platform"/>
            <consortium name="The Broad Institute Genome Sequencing Center for Infectious Disease"/>
            <person name="Wu L."/>
            <person name="Ma J."/>
        </authorList>
    </citation>
    <scope>NUCLEOTIDE SEQUENCE [LARGE SCALE GENOMIC DNA]</scope>
    <source>
        <strain evidence="4 5">JCM 6921</strain>
    </source>
</reference>
<evidence type="ECO:0000313" key="4">
    <source>
        <dbReference type="EMBL" id="GAA2414770.1"/>
    </source>
</evidence>
<dbReference type="EMBL" id="BAAATJ010000032">
    <property type="protein sequence ID" value="GAA2414770.1"/>
    <property type="molecule type" value="Genomic_DNA"/>
</dbReference>
<dbReference type="SUPFAM" id="SSF53697">
    <property type="entry name" value="SIS domain"/>
    <property type="match status" value="1"/>
</dbReference>
<evidence type="ECO:0000256" key="2">
    <source>
        <dbReference type="ARBA" id="ARBA00023235"/>
    </source>
</evidence>
<organism evidence="4 5">
    <name type="scientific">Streptomyces glaucosporus</name>
    <dbReference type="NCBI Taxonomy" id="284044"/>
    <lineage>
        <taxon>Bacteria</taxon>
        <taxon>Bacillati</taxon>
        <taxon>Actinomycetota</taxon>
        <taxon>Actinomycetes</taxon>
        <taxon>Kitasatosporales</taxon>
        <taxon>Streptomycetaceae</taxon>
        <taxon>Streptomyces</taxon>
    </lineage>
</organism>
<dbReference type="Proteomes" id="UP001500058">
    <property type="component" value="Unassembled WGS sequence"/>
</dbReference>
<protein>
    <submittedName>
        <fullName evidence="4">SIS domain-containing protein</fullName>
    </submittedName>
</protein>
<comment type="caution">
    <text evidence="4">The sequence shown here is derived from an EMBL/GenBank/DDBJ whole genome shotgun (WGS) entry which is preliminary data.</text>
</comment>
<accession>A0ABN3IX60</accession>
<proteinExistence type="inferred from homology"/>
<comment type="similarity">
    <text evidence="1">Belongs to the PGI/PMI family.</text>
</comment>
<evidence type="ECO:0000256" key="1">
    <source>
        <dbReference type="ARBA" id="ARBA00010523"/>
    </source>
</evidence>
<evidence type="ECO:0000259" key="3">
    <source>
        <dbReference type="Pfam" id="PF10432"/>
    </source>
</evidence>